<evidence type="ECO:0000313" key="2">
    <source>
        <dbReference type="EMBL" id="KAH0552409.1"/>
    </source>
</evidence>
<evidence type="ECO:0000313" key="1">
    <source>
        <dbReference type="EMBL" id="KAH0535142.1"/>
    </source>
</evidence>
<evidence type="ECO:0000313" key="3">
    <source>
        <dbReference type="Proteomes" id="UP000826195"/>
    </source>
</evidence>
<name>A0AAV7IGL4_COTGL</name>
<dbReference type="Proteomes" id="UP000826195">
    <property type="component" value="Unassembled WGS sequence"/>
</dbReference>
<accession>A0AAV7IGL4</accession>
<organism evidence="2 3">
    <name type="scientific">Cotesia glomerata</name>
    <name type="common">Lepidopteran parasitic wasp</name>
    <name type="synonym">Apanteles glomeratus</name>
    <dbReference type="NCBI Taxonomy" id="32391"/>
    <lineage>
        <taxon>Eukaryota</taxon>
        <taxon>Metazoa</taxon>
        <taxon>Ecdysozoa</taxon>
        <taxon>Arthropoda</taxon>
        <taxon>Hexapoda</taxon>
        <taxon>Insecta</taxon>
        <taxon>Pterygota</taxon>
        <taxon>Neoptera</taxon>
        <taxon>Endopterygota</taxon>
        <taxon>Hymenoptera</taxon>
        <taxon>Apocrita</taxon>
        <taxon>Ichneumonoidea</taxon>
        <taxon>Braconidae</taxon>
        <taxon>Microgastrinae</taxon>
        <taxon>Cotesia</taxon>
    </lineage>
</organism>
<gene>
    <name evidence="2" type="ORF">KQX54_009626</name>
    <name evidence="1" type="ORF">KQX54_014122</name>
</gene>
<dbReference type="AlphaFoldDB" id="A0AAV7IGL4"/>
<dbReference type="EMBL" id="JAHXZJ010002982">
    <property type="protein sequence ID" value="KAH0535142.1"/>
    <property type="molecule type" value="Genomic_DNA"/>
</dbReference>
<dbReference type="InterPro" id="IPR036597">
    <property type="entry name" value="Fido-like_dom_sf"/>
</dbReference>
<dbReference type="EMBL" id="JAHXZJ010001492">
    <property type="protein sequence ID" value="KAH0552409.1"/>
    <property type="molecule type" value="Genomic_DNA"/>
</dbReference>
<dbReference type="Gene3D" id="1.10.3290.10">
    <property type="entry name" value="Fido-like domain"/>
    <property type="match status" value="1"/>
</dbReference>
<reference evidence="2 3" key="1">
    <citation type="journal article" date="2021" name="J. Hered.">
        <title>A chromosome-level genome assembly of the parasitoid wasp, Cotesia glomerata (Hymenoptera: Braconidae).</title>
        <authorList>
            <person name="Pinto B.J."/>
            <person name="Weis J.J."/>
            <person name="Gamble T."/>
            <person name="Ode P.J."/>
            <person name="Paul R."/>
            <person name="Zaspel J.M."/>
        </authorList>
    </citation>
    <scope>NUCLEOTIDE SEQUENCE [LARGE SCALE GENOMIC DNA]</scope>
    <source>
        <strain evidence="2">CgM1</strain>
    </source>
</reference>
<protein>
    <submittedName>
        <fullName evidence="2">Uncharacterized protein</fullName>
    </submittedName>
</protein>
<comment type="caution">
    <text evidence="2">The sequence shown here is derived from an EMBL/GenBank/DDBJ whole genome shotgun (WGS) entry which is preliminary data.</text>
</comment>
<proteinExistence type="predicted"/>
<keyword evidence="3" id="KW-1185">Reference proteome</keyword>
<sequence length="94" mass="10779">MEAYFQHIYHTVGIEGNTMNLLQTRKFVETRIAEEGLRLATHLQSSTSSIVTQYLFLWTTTEFSKQIPAVSQQSLMRHRTIILDDEGGGDFLDD</sequence>